<comment type="caution">
    <text evidence="3">The sequence shown here is derived from an EMBL/GenBank/DDBJ whole genome shotgun (WGS) entry which is preliminary data.</text>
</comment>
<dbReference type="Gene3D" id="1.10.10.10">
    <property type="entry name" value="Winged helix-like DNA-binding domain superfamily/Winged helix DNA-binding domain"/>
    <property type="match status" value="1"/>
</dbReference>
<evidence type="ECO:0000259" key="2">
    <source>
        <dbReference type="SMART" id="SM01043"/>
    </source>
</evidence>
<gene>
    <name evidence="3" type="ORF">J2D73_09415</name>
</gene>
<feature type="region of interest" description="Disordered" evidence="1">
    <location>
        <begin position="324"/>
        <end position="349"/>
    </location>
</feature>
<dbReference type="RefSeq" id="WP_207881332.1">
    <property type="nucleotide sequence ID" value="NZ_JAFVMF010000009.1"/>
</dbReference>
<dbReference type="InterPro" id="IPR011990">
    <property type="entry name" value="TPR-like_helical_dom_sf"/>
</dbReference>
<keyword evidence="4" id="KW-1185">Reference proteome</keyword>
<dbReference type="Pfam" id="PF03704">
    <property type="entry name" value="BTAD"/>
    <property type="match status" value="1"/>
</dbReference>
<proteinExistence type="predicted"/>
<feature type="region of interest" description="Disordered" evidence="1">
    <location>
        <begin position="249"/>
        <end position="299"/>
    </location>
</feature>
<dbReference type="PANTHER" id="PTHR35807">
    <property type="entry name" value="TRANSCRIPTIONAL REGULATOR REDD-RELATED"/>
    <property type="match status" value="1"/>
</dbReference>
<dbReference type="Proteomes" id="UP000664771">
    <property type="component" value="Unassembled WGS sequence"/>
</dbReference>
<dbReference type="Gene3D" id="1.25.40.10">
    <property type="entry name" value="Tetratricopeptide repeat domain"/>
    <property type="match status" value="1"/>
</dbReference>
<dbReference type="InterPro" id="IPR036388">
    <property type="entry name" value="WH-like_DNA-bd_sf"/>
</dbReference>
<evidence type="ECO:0000313" key="4">
    <source>
        <dbReference type="Proteomes" id="UP000664771"/>
    </source>
</evidence>
<name>A0ABS3LVT0_9PROT</name>
<feature type="domain" description="Bacterial transcriptional activator" evidence="2">
    <location>
        <begin position="116"/>
        <end position="247"/>
    </location>
</feature>
<protein>
    <submittedName>
        <fullName evidence="3">Helix-turn-helix domain-containing protein</fullName>
    </submittedName>
</protein>
<sequence>MALFDLAKPGLRKSDAAILRVELLGATAAHMLDGTTITPTGAKTRGLLAILAMSDRRPVSRRALANLLWSRRSDEQARASLRQEIHRLADALSPLGADVIDVQRHALALKPVLTTVDVERYLNATPQNVLKLPEISGTLLSDLSNVDPALDEWLSQQRTRLHHHLIATCEQAMLYQSDPELRLTAATRVLKFDRLNENAWKTVLRELARRDDGGSALVAAEECLSAFRDALGAEPGAATMAIISELKAARGGSPQPHPSPLASGANVPSANADSTLSPPTPPYIASIAFTSGKPRQDGDDIRELSEDIAESIATGLAQFSLLGVVPPSADEGPAPHANSTRESKRQDTSDADFLVEHRLQPAPATASAPSDMLRLLVRVTDRRRGGVIVWATRVDFLQSAIDSHVSGIVTEILWRVALAEARSVASRNADELQPLQAGLRALALMTRGDPSVYTEASNLLHYALMHEPDHPFLLLVSGLTSLLQSCEQWDTIREQSIERGVEVTRRLLQVAPDSVGGKMLLGRLLLTMPKEQTYGVALLEELAAKAAGVDLVAIGEAYRRLTQGQFTEAFDVMAAFQTRHATHPFTELIDSDILLIDLLAGRFQEAASWARARLSVTPTRTSLLLLHLAALARLNAAVGASDSGEMQDVMERLFLIKPDICINAAVRRYTHLPEAARGFLKEALQGSGLPMGLDLPGLTQSDAADSRVLGGVTATGYEGPSQAGAVVPQQMR</sequence>
<organism evidence="3 4">
    <name type="scientific">Acetobacter sacchari</name>
    <dbReference type="NCBI Taxonomy" id="2661687"/>
    <lineage>
        <taxon>Bacteria</taxon>
        <taxon>Pseudomonadati</taxon>
        <taxon>Pseudomonadota</taxon>
        <taxon>Alphaproteobacteria</taxon>
        <taxon>Acetobacterales</taxon>
        <taxon>Acetobacteraceae</taxon>
        <taxon>Acetobacter</taxon>
    </lineage>
</organism>
<evidence type="ECO:0000313" key="3">
    <source>
        <dbReference type="EMBL" id="MBO1360012.1"/>
    </source>
</evidence>
<evidence type="ECO:0000256" key="1">
    <source>
        <dbReference type="SAM" id="MobiDB-lite"/>
    </source>
</evidence>
<dbReference type="EMBL" id="JAFVMF010000009">
    <property type="protein sequence ID" value="MBO1360012.1"/>
    <property type="molecule type" value="Genomic_DNA"/>
</dbReference>
<feature type="compositionally biased region" description="Polar residues" evidence="1">
    <location>
        <begin position="266"/>
        <end position="277"/>
    </location>
</feature>
<dbReference type="SMART" id="SM01043">
    <property type="entry name" value="BTAD"/>
    <property type="match status" value="1"/>
</dbReference>
<dbReference type="SUPFAM" id="SSF48452">
    <property type="entry name" value="TPR-like"/>
    <property type="match status" value="1"/>
</dbReference>
<reference evidence="3 4" key="1">
    <citation type="submission" date="2021-03" db="EMBL/GenBank/DDBJ databases">
        <title>The complete genome sequence of Acetobacter sacchari TBRC 11175.</title>
        <authorList>
            <person name="Charoenyingcharoen P."/>
            <person name="Yukphan P."/>
        </authorList>
    </citation>
    <scope>NUCLEOTIDE SEQUENCE [LARGE SCALE GENOMIC DNA]</scope>
    <source>
        <strain evidence="3 4">TBRC 11175</strain>
    </source>
</reference>
<dbReference type="InterPro" id="IPR051677">
    <property type="entry name" value="AfsR-DnrI-RedD_regulator"/>
</dbReference>
<dbReference type="InterPro" id="IPR005158">
    <property type="entry name" value="BTAD"/>
</dbReference>
<accession>A0ABS3LVT0</accession>
<feature type="compositionally biased region" description="Basic and acidic residues" evidence="1">
    <location>
        <begin position="339"/>
        <end position="349"/>
    </location>
</feature>